<name>A0AAD9ULN4_RIDPI</name>
<dbReference type="InterPro" id="IPR001678">
    <property type="entry name" value="MeTrfase_RsmB-F_NOP2_dom"/>
</dbReference>
<feature type="domain" description="SAM-dependent MTase RsmB/NOP-type" evidence="13">
    <location>
        <begin position="65"/>
        <end position="429"/>
    </location>
</feature>
<dbReference type="EMBL" id="JAODUO010000006">
    <property type="protein sequence ID" value="KAK2193840.1"/>
    <property type="molecule type" value="Genomic_DNA"/>
</dbReference>
<dbReference type="InterPro" id="IPR057286">
    <property type="entry name" value="PUA_NSUN2"/>
</dbReference>
<dbReference type="GO" id="GO:0005737">
    <property type="term" value="C:cytoplasm"/>
    <property type="evidence" value="ECO:0007669"/>
    <property type="project" value="TreeGrafter"/>
</dbReference>
<evidence type="ECO:0000256" key="4">
    <source>
        <dbReference type="ARBA" id="ARBA00022555"/>
    </source>
</evidence>
<evidence type="ECO:0000256" key="11">
    <source>
        <dbReference type="PROSITE-ProRule" id="PRU01023"/>
    </source>
</evidence>
<reference evidence="14" key="1">
    <citation type="journal article" date="2023" name="Mol. Biol. Evol.">
        <title>Third-Generation Sequencing Reveals the Adaptive Role of the Epigenome in Three Deep-Sea Polychaetes.</title>
        <authorList>
            <person name="Perez M."/>
            <person name="Aroh O."/>
            <person name="Sun Y."/>
            <person name="Lan Y."/>
            <person name="Juniper S.K."/>
            <person name="Young C.R."/>
            <person name="Angers B."/>
            <person name="Qian P.Y."/>
        </authorList>
    </citation>
    <scope>NUCLEOTIDE SEQUENCE</scope>
    <source>
        <strain evidence="14">R07B-5</strain>
    </source>
</reference>
<protein>
    <recommendedName>
        <fullName evidence="3">tRNA (cytosine(34)-C(5))-methyltransferase</fullName>
        <ecNumber evidence="3">2.1.1.203</ecNumber>
    </recommendedName>
</protein>
<evidence type="ECO:0000256" key="5">
    <source>
        <dbReference type="ARBA" id="ARBA00022603"/>
    </source>
</evidence>
<evidence type="ECO:0000256" key="3">
    <source>
        <dbReference type="ARBA" id="ARBA00012629"/>
    </source>
</evidence>
<dbReference type="Pfam" id="PF01189">
    <property type="entry name" value="Methyltr_RsmB-F"/>
    <property type="match status" value="1"/>
</dbReference>
<keyword evidence="9 11" id="KW-0694">RNA-binding</keyword>
<gene>
    <name evidence="14" type="ORF">NP493_5g14014</name>
</gene>
<proteinExistence type="inferred from homology"/>
<comment type="subcellular location">
    <subcellularLocation>
        <location evidence="1">Nucleus</location>
    </subcellularLocation>
</comment>
<accession>A0AAD9ULN4</accession>
<dbReference type="InterPro" id="IPR023267">
    <property type="entry name" value="RCMT"/>
</dbReference>
<evidence type="ECO:0000256" key="6">
    <source>
        <dbReference type="ARBA" id="ARBA00022679"/>
    </source>
</evidence>
<evidence type="ECO:0000313" key="15">
    <source>
        <dbReference type="Proteomes" id="UP001209878"/>
    </source>
</evidence>
<keyword evidence="5 11" id="KW-0489">Methyltransferase</keyword>
<keyword evidence="6 11" id="KW-0808">Transferase</keyword>
<dbReference type="AlphaFoldDB" id="A0AAD9ULN4"/>
<organism evidence="14 15">
    <name type="scientific">Ridgeia piscesae</name>
    <name type="common">Tubeworm</name>
    <dbReference type="NCBI Taxonomy" id="27915"/>
    <lineage>
        <taxon>Eukaryota</taxon>
        <taxon>Metazoa</taxon>
        <taxon>Spiralia</taxon>
        <taxon>Lophotrochozoa</taxon>
        <taxon>Annelida</taxon>
        <taxon>Polychaeta</taxon>
        <taxon>Sedentaria</taxon>
        <taxon>Canalipalpata</taxon>
        <taxon>Sabellida</taxon>
        <taxon>Siboglinidae</taxon>
        <taxon>Ridgeia</taxon>
    </lineage>
</organism>
<dbReference type="PANTHER" id="PTHR22808">
    <property type="entry name" value="NCL1 YEAST -RELATED NOL1/NOP2/FMU SUN DOMAIN-CONTAINING"/>
    <property type="match status" value="1"/>
</dbReference>
<dbReference type="GO" id="GO:0016428">
    <property type="term" value="F:tRNA (cytidine-5-)-methyltransferase activity"/>
    <property type="evidence" value="ECO:0007669"/>
    <property type="project" value="InterPro"/>
</dbReference>
<feature type="compositionally biased region" description="Basic and acidic residues" evidence="12">
    <location>
        <begin position="501"/>
        <end position="517"/>
    </location>
</feature>
<dbReference type="EC" id="2.1.1.203" evidence="3"/>
<keyword evidence="15" id="KW-1185">Reference proteome</keyword>
<sequence>MAKGVTPHPARHFDTQNKESGSQQQKGARDGDNERNYAMTVKENAAFEAYYKAQGIVPEEEWETFITTLRATLPSTFRITGHGAQAEEMLRIIKSSYLKNLVEVVDGQQIIAVPKSLPWYPGEMAWQLDFDRKFIRNSATLKKLHQFMISETESGNISRQEAVSMIPPLVMDIKSHHKVLDMCAAPGSKTAQLIELLHADSPDSVPEGVVVANDSDNKRCYLMVHQVKRLESPNFMIINHDASKMPSLRLTLQTEERKVMKFDRILADVPCSGDGTLRKNPDIWKRWNPNGGHSLHALQRSILNRGLEMLEVDGRLVYSTCSFNPIEDEAVVSSMLDKAKGSIELVDVSEELPGLKYSKGLTMWKVMSKEGDWYATYEDLPLKLQNQIRPSMFPPPRDVAETRHLDRCVRVLPHFQNTGGFFIAVMKKVKEVPWVTVSQPRPDMTSDPADNQEQDIAADPQGPPDVTADLPPQESSTIEPDAAAADENKQEGNDEPMEGAGEGKEGEDKEGESKEDVGGGDAPRSGQGQPQKRKWGKRDGSPPPLKKQNLRGYKEDPFVFLEQSEAIWPQIKEFYGFDADFDVSQLMVRCHTGKKRNVYFVSPLIRTIIKCNTERIRFINLGLKVLSRSESKFVNVDFRLAQDGINTVYPFMKKRRVKIVKEDIVTILCQENPFLSKISHATREQLEQLEQGSVIFIYEPGESDDGPACKMVICGWLGKTSCRSFLAKFERAHYLRLCGVELKSKEEILAEKAAKKTPTPVSPDEGEGHTDGSEAQPEEEEEQMEDIQAEDTNETSAANGTKAAESMVPAIKSDGAETKATVEDITGVADDNVSKSLIMTEDDI</sequence>
<dbReference type="PROSITE" id="PS01153">
    <property type="entry name" value="NOL1_NOP2_SUN"/>
    <property type="match status" value="1"/>
</dbReference>
<dbReference type="GO" id="GO:0030488">
    <property type="term" value="P:tRNA methylation"/>
    <property type="evidence" value="ECO:0007669"/>
    <property type="project" value="UniProtKB-ARBA"/>
</dbReference>
<comment type="caution">
    <text evidence="14">The sequence shown here is derived from an EMBL/GenBank/DDBJ whole genome shotgun (WGS) entry which is preliminary data.</text>
</comment>
<feature type="region of interest" description="Disordered" evidence="12">
    <location>
        <begin position="751"/>
        <end position="844"/>
    </location>
</feature>
<keyword evidence="4" id="KW-0820">tRNA-binding</keyword>
<evidence type="ECO:0000256" key="2">
    <source>
        <dbReference type="ARBA" id="ARBA00007494"/>
    </source>
</evidence>
<evidence type="ECO:0000256" key="12">
    <source>
        <dbReference type="SAM" id="MobiDB-lite"/>
    </source>
</evidence>
<feature type="binding site" evidence="11">
    <location>
        <position position="268"/>
    </location>
    <ligand>
        <name>S-adenosyl-L-methionine</name>
        <dbReference type="ChEBI" id="CHEBI:59789"/>
    </ligand>
</feature>
<dbReference type="InterPro" id="IPR023270">
    <property type="entry name" value="RCMT_NCL1"/>
</dbReference>
<dbReference type="SUPFAM" id="SSF53335">
    <property type="entry name" value="S-adenosyl-L-methionine-dependent methyltransferases"/>
    <property type="match status" value="1"/>
</dbReference>
<dbReference type="InterPro" id="IPR049560">
    <property type="entry name" value="MeTrfase_RsmB-F_NOP2_cat"/>
</dbReference>
<keyword evidence="10" id="KW-0539">Nucleus</keyword>
<dbReference type="Proteomes" id="UP001209878">
    <property type="component" value="Unassembled WGS sequence"/>
</dbReference>
<comment type="similarity">
    <text evidence="2 11">Belongs to the class I-like SAM-binding methyltransferase superfamily. RsmB/NOP family.</text>
</comment>
<dbReference type="InterPro" id="IPR018314">
    <property type="entry name" value="RsmB/NOL1/NOP2-like_CS"/>
</dbReference>
<dbReference type="InterPro" id="IPR057285">
    <property type="entry name" value="Pre-PUA_NSUN2"/>
</dbReference>
<feature type="binding site" evidence="11">
    <location>
        <begin position="183"/>
        <end position="189"/>
    </location>
    <ligand>
        <name>S-adenosyl-L-methionine</name>
        <dbReference type="ChEBI" id="CHEBI:59789"/>
    </ligand>
</feature>
<keyword evidence="7 11" id="KW-0949">S-adenosyl-L-methionine</keyword>
<evidence type="ECO:0000313" key="14">
    <source>
        <dbReference type="EMBL" id="KAK2193840.1"/>
    </source>
</evidence>
<dbReference type="Gene3D" id="3.40.50.150">
    <property type="entry name" value="Vaccinia Virus protein VP39"/>
    <property type="match status" value="1"/>
</dbReference>
<feature type="region of interest" description="Disordered" evidence="12">
    <location>
        <begin position="438"/>
        <end position="550"/>
    </location>
</feature>
<evidence type="ECO:0000256" key="9">
    <source>
        <dbReference type="ARBA" id="ARBA00022884"/>
    </source>
</evidence>
<feature type="active site" description="Nucleophile" evidence="11">
    <location>
        <position position="321"/>
    </location>
</feature>
<keyword evidence="8" id="KW-0819">tRNA processing</keyword>
<dbReference type="PRINTS" id="PR02011">
    <property type="entry name" value="RCMTNCL1"/>
</dbReference>
<dbReference type="PANTHER" id="PTHR22808:SF1">
    <property type="entry name" value="RNA CYTOSINE-C(5)-METHYLTRANSFERASE NSUN2-RELATED"/>
    <property type="match status" value="1"/>
</dbReference>
<evidence type="ECO:0000256" key="8">
    <source>
        <dbReference type="ARBA" id="ARBA00022694"/>
    </source>
</evidence>
<feature type="region of interest" description="Disordered" evidence="12">
    <location>
        <begin position="1"/>
        <end position="34"/>
    </location>
</feature>
<evidence type="ECO:0000256" key="7">
    <source>
        <dbReference type="ARBA" id="ARBA00022691"/>
    </source>
</evidence>
<feature type="binding site" evidence="11">
    <location>
        <position position="241"/>
    </location>
    <ligand>
        <name>S-adenosyl-L-methionine</name>
        <dbReference type="ChEBI" id="CHEBI:59789"/>
    </ligand>
</feature>
<dbReference type="PRINTS" id="PR02008">
    <property type="entry name" value="RCMTFAMILY"/>
</dbReference>
<feature type="binding site" evidence="11">
    <location>
        <position position="214"/>
    </location>
    <ligand>
        <name>S-adenosyl-L-methionine</name>
        <dbReference type="ChEBI" id="CHEBI:59789"/>
    </ligand>
</feature>
<feature type="compositionally biased region" description="Acidic residues" evidence="12">
    <location>
        <begin position="776"/>
        <end position="793"/>
    </location>
</feature>
<dbReference type="PROSITE" id="PS51686">
    <property type="entry name" value="SAM_MT_RSMB_NOP"/>
    <property type="match status" value="1"/>
</dbReference>
<evidence type="ECO:0000256" key="1">
    <source>
        <dbReference type="ARBA" id="ARBA00004123"/>
    </source>
</evidence>
<dbReference type="InterPro" id="IPR029063">
    <property type="entry name" value="SAM-dependent_MTases_sf"/>
</dbReference>
<dbReference type="Pfam" id="PF25378">
    <property type="entry name" value="PUA_NSUN2"/>
    <property type="match status" value="1"/>
</dbReference>
<dbReference type="Pfam" id="PF25376">
    <property type="entry name" value="Pre-PUA_NSUN2"/>
    <property type="match status" value="1"/>
</dbReference>
<dbReference type="GO" id="GO:0000049">
    <property type="term" value="F:tRNA binding"/>
    <property type="evidence" value="ECO:0007669"/>
    <property type="project" value="UniProtKB-KW"/>
</dbReference>
<evidence type="ECO:0000256" key="10">
    <source>
        <dbReference type="ARBA" id="ARBA00023242"/>
    </source>
</evidence>
<evidence type="ECO:0000259" key="13">
    <source>
        <dbReference type="PROSITE" id="PS51686"/>
    </source>
</evidence>
<dbReference type="GO" id="GO:0005634">
    <property type="term" value="C:nucleus"/>
    <property type="evidence" value="ECO:0007669"/>
    <property type="project" value="UniProtKB-SubCell"/>
</dbReference>